<keyword evidence="2" id="KW-1185">Reference proteome</keyword>
<accession>A0ABM9FMN5</accession>
<evidence type="ECO:0000313" key="2">
    <source>
        <dbReference type="Proteomes" id="UP001152658"/>
    </source>
</evidence>
<proteinExistence type="predicted"/>
<reference evidence="1" key="1">
    <citation type="submission" date="2022-06" db="EMBL/GenBank/DDBJ databases">
        <authorList>
            <person name="Goudenege D."/>
            <person name="Le Roux F."/>
        </authorList>
    </citation>
    <scope>NUCLEOTIDE SEQUENCE</scope>
    <source>
        <strain evidence="1">12-063</strain>
    </source>
</reference>
<evidence type="ECO:0000313" key="1">
    <source>
        <dbReference type="EMBL" id="CAH8210138.1"/>
    </source>
</evidence>
<comment type="caution">
    <text evidence="1">The sequence shown here is derived from an EMBL/GenBank/DDBJ whole genome shotgun (WGS) entry which is preliminary data.</text>
</comment>
<sequence length="41" mass="4818">MAAVLICVFVTANFLGVYRSETDRDYSYSLNEYHIMPVEYH</sequence>
<dbReference type="EMBL" id="CALYLK010000128">
    <property type="protein sequence ID" value="CAH8210138.1"/>
    <property type="molecule type" value="Genomic_DNA"/>
</dbReference>
<protein>
    <submittedName>
        <fullName evidence="1">Uncharacterized protein</fullName>
    </submittedName>
</protein>
<name>A0ABM9FMN5_9VIBR</name>
<organism evidence="1 2">
    <name type="scientific">Vibrio aestuarianus</name>
    <dbReference type="NCBI Taxonomy" id="28171"/>
    <lineage>
        <taxon>Bacteria</taxon>
        <taxon>Pseudomonadati</taxon>
        <taxon>Pseudomonadota</taxon>
        <taxon>Gammaproteobacteria</taxon>
        <taxon>Vibrionales</taxon>
        <taxon>Vibrionaceae</taxon>
        <taxon>Vibrio</taxon>
    </lineage>
</organism>
<dbReference type="Proteomes" id="UP001152658">
    <property type="component" value="Unassembled WGS sequence"/>
</dbReference>
<gene>
    <name evidence="1" type="ORF">VAE063_880087</name>
</gene>